<proteinExistence type="predicted"/>
<evidence type="ECO:0000313" key="2">
    <source>
        <dbReference type="Proteomes" id="UP000621500"/>
    </source>
</evidence>
<dbReference type="EMBL" id="BONX01000015">
    <property type="protein sequence ID" value="GIG96038.1"/>
    <property type="molecule type" value="Genomic_DNA"/>
</dbReference>
<sequence length="78" mass="8684">MPIRPIWLCRSCGAPWPCGPARLSLIDEFRNEPSGLSVHLAGALFEAIKDLYNLNFPPGPDMVALFMRFVGWATRAKP</sequence>
<organism evidence="1 2">
    <name type="scientific">Plantactinospora mayteni</name>
    <dbReference type="NCBI Taxonomy" id="566021"/>
    <lineage>
        <taxon>Bacteria</taxon>
        <taxon>Bacillati</taxon>
        <taxon>Actinomycetota</taxon>
        <taxon>Actinomycetes</taxon>
        <taxon>Micromonosporales</taxon>
        <taxon>Micromonosporaceae</taxon>
        <taxon>Plantactinospora</taxon>
    </lineage>
</organism>
<evidence type="ECO:0008006" key="3">
    <source>
        <dbReference type="Google" id="ProtNLM"/>
    </source>
</evidence>
<accession>A0ABQ4EN15</accession>
<name>A0ABQ4EN15_9ACTN</name>
<reference evidence="1 2" key="1">
    <citation type="submission" date="2021-01" db="EMBL/GenBank/DDBJ databases">
        <title>Whole genome shotgun sequence of Plantactinospora mayteni NBRC 109088.</title>
        <authorList>
            <person name="Komaki H."/>
            <person name="Tamura T."/>
        </authorList>
    </citation>
    <scope>NUCLEOTIDE SEQUENCE [LARGE SCALE GENOMIC DNA]</scope>
    <source>
        <strain evidence="1 2">NBRC 109088</strain>
    </source>
</reference>
<gene>
    <name evidence="1" type="ORF">Pma05_26110</name>
</gene>
<evidence type="ECO:0000313" key="1">
    <source>
        <dbReference type="EMBL" id="GIG96038.1"/>
    </source>
</evidence>
<protein>
    <recommendedName>
        <fullName evidence="3">Flavin reductase</fullName>
    </recommendedName>
</protein>
<comment type="caution">
    <text evidence="1">The sequence shown here is derived from an EMBL/GenBank/DDBJ whole genome shotgun (WGS) entry which is preliminary data.</text>
</comment>
<keyword evidence="2" id="KW-1185">Reference proteome</keyword>
<dbReference type="Proteomes" id="UP000621500">
    <property type="component" value="Unassembled WGS sequence"/>
</dbReference>